<evidence type="ECO:0008006" key="4">
    <source>
        <dbReference type="Google" id="ProtNLM"/>
    </source>
</evidence>
<dbReference type="PANTHER" id="PTHR43657:SF1">
    <property type="entry name" value="ALTERED INHERITANCE OF MITOCHONDRIA PROTEIN 24, MITOCHONDRIAL"/>
    <property type="match status" value="1"/>
</dbReference>
<dbReference type="InterPro" id="IPR002838">
    <property type="entry name" value="AIM24"/>
</dbReference>
<dbReference type="EMBL" id="BLLK01000022">
    <property type="protein sequence ID" value="GFH45949.1"/>
    <property type="molecule type" value="Genomic_DNA"/>
</dbReference>
<feature type="compositionally biased region" description="Basic and acidic residues" evidence="1">
    <location>
        <begin position="1"/>
        <end position="20"/>
    </location>
</feature>
<protein>
    <recommendedName>
        <fullName evidence="4">Altered inheritance of mitochondria protein 24, mitochondrial</fullName>
    </recommendedName>
</protein>
<organism evidence="2 3">
    <name type="scientific">Chaetoceros tenuissimus</name>
    <dbReference type="NCBI Taxonomy" id="426638"/>
    <lineage>
        <taxon>Eukaryota</taxon>
        <taxon>Sar</taxon>
        <taxon>Stramenopiles</taxon>
        <taxon>Ochrophyta</taxon>
        <taxon>Bacillariophyta</taxon>
        <taxon>Coscinodiscophyceae</taxon>
        <taxon>Chaetocerotophycidae</taxon>
        <taxon>Chaetocerotales</taxon>
        <taxon>Chaetocerotaceae</taxon>
        <taxon>Chaetoceros</taxon>
    </lineage>
</organism>
<dbReference type="Gene3D" id="3.60.160.10">
    <property type="entry name" value="Mitochondrial biogenesis AIM24"/>
    <property type="match status" value="1"/>
</dbReference>
<dbReference type="InterPro" id="IPR016031">
    <property type="entry name" value="Trp_RNA-bd_attenuator-like_dom"/>
</dbReference>
<accession>A0AAD3H124</accession>
<dbReference type="InterPro" id="IPR036983">
    <property type="entry name" value="AIM24_sf"/>
</dbReference>
<comment type="caution">
    <text evidence="2">The sequence shown here is derived from an EMBL/GenBank/DDBJ whole genome shotgun (WGS) entry which is preliminary data.</text>
</comment>
<dbReference type="Proteomes" id="UP001054902">
    <property type="component" value="Unassembled WGS sequence"/>
</dbReference>
<dbReference type="PANTHER" id="PTHR43657">
    <property type="entry name" value="TRYPTOPHAN RNA-BINDING ATTENUATOR PROTEIN-LIKE PROTEIN"/>
    <property type="match status" value="1"/>
</dbReference>
<gene>
    <name evidence="2" type="ORF">CTEN210_02423</name>
</gene>
<reference evidence="2 3" key="1">
    <citation type="journal article" date="2021" name="Sci. Rep.">
        <title>The genome of the diatom Chaetoceros tenuissimus carries an ancient integrated fragment of an extant virus.</title>
        <authorList>
            <person name="Hongo Y."/>
            <person name="Kimura K."/>
            <person name="Takaki Y."/>
            <person name="Yoshida Y."/>
            <person name="Baba S."/>
            <person name="Kobayashi G."/>
            <person name="Nagasaki K."/>
            <person name="Hano T."/>
            <person name="Tomaru Y."/>
        </authorList>
    </citation>
    <scope>NUCLEOTIDE SEQUENCE [LARGE SCALE GENOMIC DNA]</scope>
    <source>
        <strain evidence="2 3">NIES-3715</strain>
    </source>
</reference>
<dbReference type="SUPFAM" id="SSF51219">
    <property type="entry name" value="TRAP-like"/>
    <property type="match status" value="1"/>
</dbReference>
<feature type="region of interest" description="Disordered" evidence="1">
    <location>
        <begin position="1"/>
        <end position="24"/>
    </location>
</feature>
<evidence type="ECO:0000313" key="2">
    <source>
        <dbReference type="EMBL" id="GFH45949.1"/>
    </source>
</evidence>
<dbReference type="AlphaFoldDB" id="A0AAD3H124"/>
<proteinExistence type="predicted"/>
<evidence type="ECO:0000313" key="3">
    <source>
        <dbReference type="Proteomes" id="UP001054902"/>
    </source>
</evidence>
<evidence type="ECO:0000256" key="1">
    <source>
        <dbReference type="SAM" id="MobiDB-lite"/>
    </source>
</evidence>
<dbReference type="Pfam" id="PF01987">
    <property type="entry name" value="AIM24"/>
    <property type="match status" value="1"/>
</dbReference>
<keyword evidence="3" id="KW-1185">Reference proteome</keyword>
<name>A0AAD3H124_9STRA</name>
<sequence>MTADKDHPSKMEKGCEKEDNGTPLEDSCCSDSGFGMNIYVGPSSSNCKLVILPYFNMMISPIPQNYMNKEWPDLFQVQIDGKELKVTRIDKKKGWGMPLLLRGYFSLQSLLEFKPYFQHSLIEGHTLTINLDSQQSVISNGELIFAVPGVQAQSVRQMVNPSQSSEQALLKKGMQSLCSSLKKITVDRAKVMTKYTFESSEEDQRGKVTLSAHFGPGSSITHLALGEYGNKLICRRGSYFASSLDVSVMDSDLFDKLQPVVGHGDLFIRARGSLEKIEIPAEDVVEFDGESIIVMTQEIEMISVEKSDIHTIMKRVIKGPGFVWVLMPMEEELKFEPEICS</sequence>